<reference evidence="1 2" key="1">
    <citation type="journal article" date="2014" name="Am. J. Bot.">
        <title>Genome assembly and annotation for red clover (Trifolium pratense; Fabaceae).</title>
        <authorList>
            <person name="Istvanek J."/>
            <person name="Jaros M."/>
            <person name="Krenek A."/>
            <person name="Repkova J."/>
        </authorList>
    </citation>
    <scope>NUCLEOTIDE SEQUENCE [LARGE SCALE GENOMIC DNA]</scope>
    <source>
        <strain evidence="2">cv. Tatra</strain>
        <tissue evidence="1">Young leaves</tissue>
    </source>
</reference>
<comment type="caution">
    <text evidence="1">The sequence shown here is derived from an EMBL/GenBank/DDBJ whole genome shotgun (WGS) entry which is preliminary data.</text>
</comment>
<dbReference type="AlphaFoldDB" id="A0A2K3KMY4"/>
<organism evidence="1 2">
    <name type="scientific">Trifolium pratense</name>
    <name type="common">Red clover</name>
    <dbReference type="NCBI Taxonomy" id="57577"/>
    <lineage>
        <taxon>Eukaryota</taxon>
        <taxon>Viridiplantae</taxon>
        <taxon>Streptophyta</taxon>
        <taxon>Embryophyta</taxon>
        <taxon>Tracheophyta</taxon>
        <taxon>Spermatophyta</taxon>
        <taxon>Magnoliopsida</taxon>
        <taxon>eudicotyledons</taxon>
        <taxon>Gunneridae</taxon>
        <taxon>Pentapetalae</taxon>
        <taxon>rosids</taxon>
        <taxon>fabids</taxon>
        <taxon>Fabales</taxon>
        <taxon>Fabaceae</taxon>
        <taxon>Papilionoideae</taxon>
        <taxon>50 kb inversion clade</taxon>
        <taxon>NPAAA clade</taxon>
        <taxon>Hologalegina</taxon>
        <taxon>IRL clade</taxon>
        <taxon>Trifolieae</taxon>
        <taxon>Trifolium</taxon>
    </lineage>
</organism>
<protein>
    <submittedName>
        <fullName evidence="1">Uncharacterized protein</fullName>
    </submittedName>
</protein>
<dbReference type="Proteomes" id="UP000236291">
    <property type="component" value="Unassembled WGS sequence"/>
</dbReference>
<accession>A0A2K3KMY4</accession>
<proteinExistence type="predicted"/>
<sequence>MTKVKSTSSLVTMPTPKAISSIVLIRGRLSLVEMSFSMKKESGIGKQVMRTTTSFHNLKKMMWNQRNQE</sequence>
<evidence type="ECO:0000313" key="1">
    <source>
        <dbReference type="EMBL" id="PNX67678.1"/>
    </source>
</evidence>
<reference evidence="1 2" key="2">
    <citation type="journal article" date="2017" name="Front. Plant Sci.">
        <title>Gene Classification and Mining of Molecular Markers Useful in Red Clover (Trifolium pratense) Breeding.</title>
        <authorList>
            <person name="Istvanek J."/>
            <person name="Dluhosova J."/>
            <person name="Dluhos P."/>
            <person name="Patkova L."/>
            <person name="Nedelnik J."/>
            <person name="Repkova J."/>
        </authorList>
    </citation>
    <scope>NUCLEOTIDE SEQUENCE [LARGE SCALE GENOMIC DNA]</scope>
    <source>
        <strain evidence="2">cv. Tatra</strain>
        <tissue evidence="1">Young leaves</tissue>
    </source>
</reference>
<name>A0A2K3KMY4_TRIPR</name>
<evidence type="ECO:0000313" key="2">
    <source>
        <dbReference type="Proteomes" id="UP000236291"/>
    </source>
</evidence>
<gene>
    <name evidence="1" type="ORF">L195_g063632</name>
</gene>
<dbReference type="EMBL" id="ASHM01214209">
    <property type="protein sequence ID" value="PNX67678.1"/>
    <property type="molecule type" value="Genomic_DNA"/>
</dbReference>